<dbReference type="GO" id="GO:0006208">
    <property type="term" value="P:pyrimidine nucleobase catabolic process"/>
    <property type="evidence" value="ECO:0007669"/>
    <property type="project" value="TreeGrafter"/>
</dbReference>
<evidence type="ECO:0000256" key="2">
    <source>
        <dbReference type="ARBA" id="ARBA00008829"/>
    </source>
</evidence>
<protein>
    <recommendedName>
        <fullName evidence="8">dihydropyrimidinase</fullName>
        <ecNumber evidence="8">3.5.2.2</ecNumber>
    </recommendedName>
</protein>
<evidence type="ECO:0000256" key="6">
    <source>
        <dbReference type="ARBA" id="ARBA00022833"/>
    </source>
</evidence>
<dbReference type="EC" id="3.5.2.2" evidence="8"/>
<proteinExistence type="inferred from homology"/>
<dbReference type="VEuPathDB" id="AmoebaDB:NAEGRDRAFT_82663"/>
<comment type="subunit">
    <text evidence="3">Homotetramer.</text>
</comment>
<evidence type="ECO:0000256" key="8">
    <source>
        <dbReference type="ARBA" id="ARBA00039113"/>
    </source>
</evidence>
<evidence type="ECO:0000313" key="13">
    <source>
        <dbReference type="Proteomes" id="UP000006671"/>
    </source>
</evidence>
<evidence type="ECO:0000313" key="12">
    <source>
        <dbReference type="EMBL" id="EFC42666.1"/>
    </source>
</evidence>
<organism evidence="13">
    <name type="scientific">Naegleria gruberi</name>
    <name type="common">Amoeba</name>
    <dbReference type="NCBI Taxonomy" id="5762"/>
    <lineage>
        <taxon>Eukaryota</taxon>
        <taxon>Discoba</taxon>
        <taxon>Heterolobosea</taxon>
        <taxon>Tetramitia</taxon>
        <taxon>Eutetramitia</taxon>
        <taxon>Vahlkampfiidae</taxon>
        <taxon>Naegleria</taxon>
    </lineage>
</organism>
<dbReference type="EMBL" id="GG738878">
    <property type="protein sequence ID" value="EFC42666.1"/>
    <property type="molecule type" value="Genomic_DNA"/>
</dbReference>
<feature type="signal peptide" evidence="10">
    <location>
        <begin position="1"/>
        <end position="24"/>
    </location>
</feature>
<dbReference type="InParanoid" id="D2VKD3"/>
<dbReference type="Gene3D" id="2.30.40.10">
    <property type="entry name" value="Urease, subunit C, domain 1"/>
    <property type="match status" value="1"/>
</dbReference>
<dbReference type="GO" id="GO:0005829">
    <property type="term" value="C:cytosol"/>
    <property type="evidence" value="ECO:0007669"/>
    <property type="project" value="TreeGrafter"/>
</dbReference>
<dbReference type="InterPro" id="IPR050378">
    <property type="entry name" value="Metallo-dep_Hydrolases_sf"/>
</dbReference>
<dbReference type="FunFam" id="3.20.20.140:FF:000001">
    <property type="entry name" value="Dihydropyrimidinase like 3"/>
    <property type="match status" value="1"/>
</dbReference>
<dbReference type="Proteomes" id="UP000006671">
    <property type="component" value="Unassembled WGS sequence"/>
</dbReference>
<evidence type="ECO:0000256" key="4">
    <source>
        <dbReference type="ARBA" id="ARBA00022723"/>
    </source>
</evidence>
<dbReference type="PANTHER" id="PTHR11647:SF1">
    <property type="entry name" value="COLLAPSIN RESPONSE MEDIATOR PROTEIN"/>
    <property type="match status" value="1"/>
</dbReference>
<keyword evidence="5" id="KW-0378">Hydrolase</keyword>
<reference evidence="12 13" key="1">
    <citation type="journal article" date="2010" name="Cell">
        <title>The genome of Naegleria gruberi illuminates early eukaryotic versatility.</title>
        <authorList>
            <person name="Fritz-Laylin L.K."/>
            <person name="Prochnik S.E."/>
            <person name="Ginger M.L."/>
            <person name="Dacks J.B."/>
            <person name="Carpenter M.L."/>
            <person name="Field M.C."/>
            <person name="Kuo A."/>
            <person name="Paredez A."/>
            <person name="Chapman J."/>
            <person name="Pham J."/>
            <person name="Shu S."/>
            <person name="Neupane R."/>
            <person name="Cipriano M."/>
            <person name="Mancuso J."/>
            <person name="Tu H."/>
            <person name="Salamov A."/>
            <person name="Lindquist E."/>
            <person name="Shapiro H."/>
            <person name="Lucas S."/>
            <person name="Grigoriev I.V."/>
            <person name="Cande W.Z."/>
            <person name="Fulton C."/>
            <person name="Rokhsar D.S."/>
            <person name="Dawson S.C."/>
        </authorList>
    </citation>
    <scope>NUCLEOTIDE SEQUENCE [LARGE SCALE GENOMIC DNA]</scope>
    <source>
        <strain evidence="12 13">NEG-M</strain>
    </source>
</reference>
<dbReference type="STRING" id="5762.D2VKD3"/>
<evidence type="ECO:0000256" key="5">
    <source>
        <dbReference type="ARBA" id="ARBA00022801"/>
    </source>
</evidence>
<dbReference type="AlphaFoldDB" id="D2VKD3"/>
<dbReference type="SUPFAM" id="SSF51338">
    <property type="entry name" value="Composite domain of metallo-dependent hydrolases"/>
    <property type="match status" value="2"/>
</dbReference>
<comment type="PTM">
    <text evidence="9">Carbamylation allows a single lysine to coordinate two divalent metal cations.</text>
</comment>
<dbReference type="InterPro" id="IPR011778">
    <property type="entry name" value="Hydantoinase/dihydroPyrase"/>
</dbReference>
<sequence>MQGRTTFLLITTLIISLFLCVVLAQHQDEPQLVTIRYAPITIVIHGGTIVTHDLEFKGTVVIKDGKIVNVLHDDQSYDHILKQEEKEDRQVRLIDASNRYVMPGGIDPHVHLALKFMGTISKDDFYHGTRAALAGGTTMIMDFAIPAKGETYLDIVNEYKRRGEKLACADYSFHVGITGFNENTAQQMKELVENHGINSFKFFMAYKGVFQVNDEELYNGFKTAMSIGAISQVHAENGDLVVKGQTRLFNEFNITGPEGHPQSRPSNVEAEAVRRASEIAYSVGNAPLYIVHVMSKEAMEEVAHAKAKGYRIVGEPIAAGLSLDDSVYYKGSWMDRARFVMSPPIRGIEDQKALIAGLKNRILDLTGTDHCTFDSEQKKMGLGDFRKIPNGVNGLEDRMSVLFDKLVASGELSPSDFVRVTSTEAAQIFNIYPQKGAIQVGSDADIIILNPNATRIISAKTHHQNIDYNVYEGRQVTGVVEVTISNGKVVWENGQLNVEAGSGRFIPNKPFGKMFRGLQREQETKAPIKV</sequence>
<gene>
    <name evidence="12" type="ORF">NAEGRDRAFT_82663</name>
</gene>
<dbReference type="InterPro" id="IPR006680">
    <property type="entry name" value="Amidohydro-rel"/>
</dbReference>
<evidence type="ECO:0000256" key="3">
    <source>
        <dbReference type="ARBA" id="ARBA00011881"/>
    </source>
</evidence>
<dbReference type="GO" id="GO:0004157">
    <property type="term" value="F:dihydropyrimidinase activity"/>
    <property type="evidence" value="ECO:0007669"/>
    <property type="project" value="UniProtKB-EC"/>
</dbReference>
<keyword evidence="10" id="KW-0732">Signal</keyword>
<keyword evidence="13" id="KW-1185">Reference proteome</keyword>
<dbReference type="SUPFAM" id="SSF51556">
    <property type="entry name" value="Metallo-dependent hydrolases"/>
    <property type="match status" value="1"/>
</dbReference>
<feature type="modified residue" description="N6-carboxylysine" evidence="9">
    <location>
        <position position="201"/>
    </location>
</feature>
<dbReference type="InterPro" id="IPR011059">
    <property type="entry name" value="Metal-dep_hydrolase_composite"/>
</dbReference>
<feature type="domain" description="Amidohydrolase-related" evidence="11">
    <location>
        <begin position="100"/>
        <end position="490"/>
    </location>
</feature>
<evidence type="ECO:0000256" key="9">
    <source>
        <dbReference type="PIRSR" id="PIRSR611778-50"/>
    </source>
</evidence>
<keyword evidence="6" id="KW-0862">Zinc</keyword>
<feature type="chain" id="PRO_5003038683" description="dihydropyrimidinase" evidence="10">
    <location>
        <begin position="25"/>
        <end position="530"/>
    </location>
</feature>
<evidence type="ECO:0000256" key="7">
    <source>
        <dbReference type="ARBA" id="ARBA00036696"/>
    </source>
</evidence>
<evidence type="ECO:0000259" key="11">
    <source>
        <dbReference type="Pfam" id="PF01979"/>
    </source>
</evidence>
<dbReference type="OMA" id="SAETHHM"/>
<dbReference type="CDD" id="cd01314">
    <property type="entry name" value="D-HYD"/>
    <property type="match status" value="1"/>
</dbReference>
<dbReference type="NCBIfam" id="TIGR02033">
    <property type="entry name" value="D-hydantoinase"/>
    <property type="match status" value="1"/>
</dbReference>
<name>D2VKD3_NAEGR</name>
<evidence type="ECO:0000256" key="1">
    <source>
        <dbReference type="ARBA" id="ARBA00001947"/>
    </source>
</evidence>
<dbReference type="OrthoDB" id="10258955at2759"/>
<dbReference type="GO" id="GO:0046872">
    <property type="term" value="F:metal ion binding"/>
    <property type="evidence" value="ECO:0007669"/>
    <property type="project" value="UniProtKB-KW"/>
</dbReference>
<dbReference type="Pfam" id="PF01979">
    <property type="entry name" value="Amidohydro_1"/>
    <property type="match status" value="1"/>
</dbReference>
<dbReference type="eggNOG" id="KOG2584">
    <property type="taxonomic scope" value="Eukaryota"/>
</dbReference>
<dbReference type="PANTHER" id="PTHR11647">
    <property type="entry name" value="HYDRANTOINASE/DIHYDROPYRIMIDINASE FAMILY MEMBER"/>
    <property type="match status" value="1"/>
</dbReference>
<keyword evidence="4" id="KW-0479">Metal-binding</keyword>
<comment type="cofactor">
    <cofactor evidence="1">
        <name>Zn(2+)</name>
        <dbReference type="ChEBI" id="CHEBI:29105"/>
    </cofactor>
</comment>
<accession>D2VKD3</accession>
<comment type="similarity">
    <text evidence="2">Belongs to the metallo-dependent hydrolases superfamily. Hydantoinase/dihydropyrimidinase family.</text>
</comment>
<evidence type="ECO:0000256" key="10">
    <source>
        <dbReference type="SAM" id="SignalP"/>
    </source>
</evidence>
<comment type="catalytic activity">
    <reaction evidence="7">
        <text>5,6-dihydrouracil + H2O = 3-(carbamoylamino)propanoate + H(+)</text>
        <dbReference type="Rhea" id="RHEA:16121"/>
        <dbReference type="ChEBI" id="CHEBI:11892"/>
        <dbReference type="ChEBI" id="CHEBI:15377"/>
        <dbReference type="ChEBI" id="CHEBI:15378"/>
        <dbReference type="ChEBI" id="CHEBI:15901"/>
        <dbReference type="EC" id="3.5.2.2"/>
    </reaction>
</comment>
<dbReference type="InterPro" id="IPR032466">
    <property type="entry name" value="Metal_Hydrolase"/>
</dbReference>
<dbReference type="KEGG" id="ngr:NAEGRDRAFT_82663"/>
<dbReference type="GeneID" id="8852217"/>
<dbReference type="Gene3D" id="3.20.20.140">
    <property type="entry name" value="Metal-dependent hydrolases"/>
    <property type="match status" value="1"/>
</dbReference>
<dbReference type="RefSeq" id="XP_002675410.1">
    <property type="nucleotide sequence ID" value="XM_002675364.1"/>
</dbReference>